<gene>
    <name evidence="1" type="ORF">EVAR_84117_1</name>
</gene>
<name>A0A4C1UYV0_EUMVA</name>
<sequence>MADNSPVTSNGAFLQRNNYYIASRLISRAANACRGRSAGVPVPVGPPRGDVDDSVSYRTPDAFPSSRFHRFPFVDEFSFQLDNSYFIFRRSYRRFSARFHIILVTFKRVKIKDDESTFETV</sequence>
<dbReference type="EMBL" id="BGZK01000249">
    <property type="protein sequence ID" value="GBP31671.1"/>
    <property type="molecule type" value="Genomic_DNA"/>
</dbReference>
<evidence type="ECO:0000313" key="1">
    <source>
        <dbReference type="EMBL" id="GBP31671.1"/>
    </source>
</evidence>
<dbReference type="AlphaFoldDB" id="A0A4C1UYV0"/>
<reference evidence="1 2" key="1">
    <citation type="journal article" date="2019" name="Commun. Biol.">
        <title>The bagworm genome reveals a unique fibroin gene that provides high tensile strength.</title>
        <authorList>
            <person name="Kono N."/>
            <person name="Nakamura H."/>
            <person name="Ohtoshi R."/>
            <person name="Tomita M."/>
            <person name="Numata K."/>
            <person name="Arakawa K."/>
        </authorList>
    </citation>
    <scope>NUCLEOTIDE SEQUENCE [LARGE SCALE GENOMIC DNA]</scope>
</reference>
<accession>A0A4C1UYV0</accession>
<organism evidence="1 2">
    <name type="scientific">Eumeta variegata</name>
    <name type="common">Bagworm moth</name>
    <name type="synonym">Eumeta japonica</name>
    <dbReference type="NCBI Taxonomy" id="151549"/>
    <lineage>
        <taxon>Eukaryota</taxon>
        <taxon>Metazoa</taxon>
        <taxon>Ecdysozoa</taxon>
        <taxon>Arthropoda</taxon>
        <taxon>Hexapoda</taxon>
        <taxon>Insecta</taxon>
        <taxon>Pterygota</taxon>
        <taxon>Neoptera</taxon>
        <taxon>Endopterygota</taxon>
        <taxon>Lepidoptera</taxon>
        <taxon>Glossata</taxon>
        <taxon>Ditrysia</taxon>
        <taxon>Tineoidea</taxon>
        <taxon>Psychidae</taxon>
        <taxon>Oiketicinae</taxon>
        <taxon>Eumeta</taxon>
    </lineage>
</organism>
<protein>
    <submittedName>
        <fullName evidence="1">Uncharacterized protein</fullName>
    </submittedName>
</protein>
<dbReference type="Proteomes" id="UP000299102">
    <property type="component" value="Unassembled WGS sequence"/>
</dbReference>
<proteinExistence type="predicted"/>
<keyword evidence="2" id="KW-1185">Reference proteome</keyword>
<comment type="caution">
    <text evidence="1">The sequence shown here is derived from an EMBL/GenBank/DDBJ whole genome shotgun (WGS) entry which is preliminary data.</text>
</comment>
<evidence type="ECO:0000313" key="2">
    <source>
        <dbReference type="Proteomes" id="UP000299102"/>
    </source>
</evidence>